<protein>
    <recommendedName>
        <fullName evidence="7">Peptidase A1 domain-containing protein</fullName>
    </recommendedName>
</protein>
<dbReference type="InterPro" id="IPR021109">
    <property type="entry name" value="Peptidase_aspartic_dom_sf"/>
</dbReference>
<accession>A0A9Q1LTJ4</accession>
<evidence type="ECO:0000313" key="9">
    <source>
        <dbReference type="Proteomes" id="UP001152561"/>
    </source>
</evidence>
<dbReference type="InterPro" id="IPR033121">
    <property type="entry name" value="PEPTIDASE_A1"/>
</dbReference>
<feature type="domain" description="Peptidase A1" evidence="7">
    <location>
        <begin position="142"/>
        <end position="495"/>
    </location>
</feature>
<dbReference type="InterPro" id="IPR032799">
    <property type="entry name" value="TAXi_C"/>
</dbReference>
<dbReference type="GO" id="GO:0008234">
    <property type="term" value="F:cysteine-type peptidase activity"/>
    <property type="evidence" value="ECO:0007669"/>
    <property type="project" value="InterPro"/>
</dbReference>
<keyword evidence="2" id="KW-0645">Protease</keyword>
<dbReference type="CDD" id="cd05476">
    <property type="entry name" value="pepsin_A_like_plant"/>
    <property type="match status" value="1"/>
</dbReference>
<dbReference type="SMART" id="SM00645">
    <property type="entry name" value="Pept_C1"/>
    <property type="match status" value="1"/>
</dbReference>
<dbReference type="Gene3D" id="3.90.70.10">
    <property type="entry name" value="Cysteine proteinases"/>
    <property type="match status" value="1"/>
</dbReference>
<organism evidence="8 9">
    <name type="scientific">Anisodus acutangulus</name>
    <dbReference type="NCBI Taxonomy" id="402998"/>
    <lineage>
        <taxon>Eukaryota</taxon>
        <taxon>Viridiplantae</taxon>
        <taxon>Streptophyta</taxon>
        <taxon>Embryophyta</taxon>
        <taxon>Tracheophyta</taxon>
        <taxon>Spermatophyta</taxon>
        <taxon>Magnoliopsida</taxon>
        <taxon>eudicotyledons</taxon>
        <taxon>Gunneridae</taxon>
        <taxon>Pentapetalae</taxon>
        <taxon>asterids</taxon>
        <taxon>lamiids</taxon>
        <taxon>Solanales</taxon>
        <taxon>Solanaceae</taxon>
        <taxon>Solanoideae</taxon>
        <taxon>Hyoscyameae</taxon>
        <taxon>Anisodus</taxon>
    </lineage>
</organism>
<dbReference type="PANTHER" id="PTHR13683:SF887">
    <property type="entry name" value="ASPARTIC PROTEINASE-LIKE PROTEIN 2"/>
    <property type="match status" value="1"/>
</dbReference>
<dbReference type="AlphaFoldDB" id="A0A9Q1LTJ4"/>
<dbReference type="FunFam" id="2.40.70.10:FF:000056">
    <property type="entry name" value="Eukaryotic aspartyl protease family protein"/>
    <property type="match status" value="1"/>
</dbReference>
<dbReference type="InterPro" id="IPR038765">
    <property type="entry name" value="Papain-like_cys_pep_sf"/>
</dbReference>
<evidence type="ECO:0000256" key="6">
    <source>
        <dbReference type="PIRSR" id="PIRSR601461-1"/>
    </source>
</evidence>
<feature type="active site" evidence="6">
    <location>
        <position position="160"/>
    </location>
</feature>
<dbReference type="SUPFAM" id="SSF50630">
    <property type="entry name" value="Acid proteases"/>
    <property type="match status" value="1"/>
</dbReference>
<evidence type="ECO:0000313" key="8">
    <source>
        <dbReference type="EMBL" id="KAJ8541962.1"/>
    </source>
</evidence>
<dbReference type="InterPro" id="IPR032861">
    <property type="entry name" value="TAXi_N"/>
</dbReference>
<dbReference type="PROSITE" id="PS51767">
    <property type="entry name" value="PEPTIDASE_A1"/>
    <property type="match status" value="1"/>
</dbReference>
<dbReference type="Pfam" id="PF00112">
    <property type="entry name" value="Peptidase_C1"/>
    <property type="match status" value="1"/>
</dbReference>
<evidence type="ECO:0000256" key="2">
    <source>
        <dbReference type="ARBA" id="ARBA00022670"/>
    </source>
</evidence>
<evidence type="ECO:0000256" key="5">
    <source>
        <dbReference type="ARBA" id="ARBA00023180"/>
    </source>
</evidence>
<comment type="similarity">
    <text evidence="1">Belongs to the peptidase A1 family.</text>
</comment>
<proteinExistence type="inferred from homology"/>
<dbReference type="OrthoDB" id="2747330at2759"/>
<dbReference type="Gene3D" id="2.40.70.10">
    <property type="entry name" value="Acid Proteases"/>
    <property type="match status" value="2"/>
</dbReference>
<keyword evidence="4" id="KW-0378">Hydrolase</keyword>
<dbReference type="Pfam" id="PF14543">
    <property type="entry name" value="TAXi_N"/>
    <property type="match status" value="1"/>
</dbReference>
<dbReference type="SUPFAM" id="SSF54001">
    <property type="entry name" value="Cysteine proteinases"/>
    <property type="match status" value="1"/>
</dbReference>
<keyword evidence="3" id="KW-0064">Aspartyl protease</keyword>
<keyword evidence="5" id="KW-0325">Glycoprotein</keyword>
<dbReference type="InterPro" id="IPR000668">
    <property type="entry name" value="Peptidase_C1A_C"/>
</dbReference>
<dbReference type="EMBL" id="JAJAGQ010000015">
    <property type="protein sequence ID" value="KAJ8541962.1"/>
    <property type="molecule type" value="Genomic_DNA"/>
</dbReference>
<evidence type="ECO:0000259" key="7">
    <source>
        <dbReference type="PROSITE" id="PS51767"/>
    </source>
</evidence>
<gene>
    <name evidence="8" type="ORF">K7X08_016828</name>
</gene>
<dbReference type="Pfam" id="PF14541">
    <property type="entry name" value="TAXi_C"/>
    <property type="match status" value="1"/>
</dbReference>
<dbReference type="InterPro" id="IPR034161">
    <property type="entry name" value="Pepsin-like_plant"/>
</dbReference>
<dbReference type="InterPro" id="IPR001461">
    <property type="entry name" value="Aspartic_peptidase_A1"/>
</dbReference>
<evidence type="ECO:0000256" key="4">
    <source>
        <dbReference type="ARBA" id="ARBA00022801"/>
    </source>
</evidence>
<dbReference type="GO" id="GO:0004190">
    <property type="term" value="F:aspartic-type endopeptidase activity"/>
    <property type="evidence" value="ECO:0007669"/>
    <property type="project" value="UniProtKB-KW"/>
</dbReference>
<keyword evidence="9" id="KW-1185">Reference proteome</keyword>
<evidence type="ECO:0000256" key="1">
    <source>
        <dbReference type="ARBA" id="ARBA00007447"/>
    </source>
</evidence>
<reference evidence="9" key="1">
    <citation type="journal article" date="2023" name="Proc. Natl. Acad. Sci. U.S.A.">
        <title>Genomic and structural basis for evolution of tropane alkaloid biosynthesis.</title>
        <authorList>
            <person name="Wanga Y.-J."/>
            <person name="Taina T."/>
            <person name="Yua J.-Y."/>
            <person name="Lia J."/>
            <person name="Xua B."/>
            <person name="Chenc J."/>
            <person name="D'Auriad J.C."/>
            <person name="Huanga J.-P."/>
            <person name="Huanga S.-X."/>
        </authorList>
    </citation>
    <scope>NUCLEOTIDE SEQUENCE [LARGE SCALE GENOMIC DNA]</scope>
    <source>
        <strain evidence="9">cv. KIB-2019</strain>
    </source>
</reference>
<sequence>MNKAFEFIIRNNGLTLESNYPFKGIDDTCKIREETNNVAKITGYENVPTNSESALLKAVANQPESVAIDDSGSDFQLYSSGVFTGEYETELDNGVTVVGLRESFGWNLRALKAHDEMRHLRILAGIDLPIGGTGRSDSIGLYFAKIGIGTPPYNYYVQVDTGSDIMWVNCIACQECPRRGYHGLELTLYNPRDSLTGKLILCGQSFCKDFNGGSVPGCFGNNTCNYKQVYGDGSYSRGSFVEDVVQYDQVSGDLETKSANESVIFGCGASQSGDLISSDEAFDGILGFGKSNSSMLSQLASSGKVKNMFAHCLDGVNGGGIFAIGSVVQPKVNMTPLVPNQPHYNVNMMAVEVGYQFLNLSVDVFMNGENNGVIIDSGTTLAYLPEVIYGPLMKKILSWQPDLKLRTVRDEYTCFKYSGSVDDGFPQVTFHFKNSLSLRVRPHEYLFPYEDLFCIGWQNSGNQSRDKWNLTLFGDLVLSNKLVVYDLENQAIGWTEYNCSSSIELKDEITGSVRLVGAHSLSSGSSLTPQMALTFLLLVALLHNYLFNW</sequence>
<dbReference type="PRINTS" id="PR00792">
    <property type="entry name" value="PEPSIN"/>
</dbReference>
<name>A0A9Q1LTJ4_9SOLA</name>
<feature type="active site" evidence="6">
    <location>
        <position position="376"/>
    </location>
</feature>
<dbReference type="FunFam" id="2.40.70.10:FF:000028">
    <property type="entry name" value="Eukaryotic aspartyl protease family protein"/>
    <property type="match status" value="1"/>
</dbReference>
<dbReference type="GO" id="GO:0006508">
    <property type="term" value="P:proteolysis"/>
    <property type="evidence" value="ECO:0007669"/>
    <property type="project" value="UniProtKB-KW"/>
</dbReference>
<dbReference type="Proteomes" id="UP001152561">
    <property type="component" value="Unassembled WGS sequence"/>
</dbReference>
<comment type="caution">
    <text evidence="8">The sequence shown here is derived from an EMBL/GenBank/DDBJ whole genome shotgun (WGS) entry which is preliminary data.</text>
</comment>
<dbReference type="PANTHER" id="PTHR13683">
    <property type="entry name" value="ASPARTYL PROTEASES"/>
    <property type="match status" value="1"/>
</dbReference>
<evidence type="ECO:0000256" key="3">
    <source>
        <dbReference type="ARBA" id="ARBA00022750"/>
    </source>
</evidence>